<gene>
    <name evidence="1" type="ORF">NE237_014304</name>
</gene>
<keyword evidence="2" id="KW-1185">Reference proteome</keyword>
<evidence type="ECO:0000313" key="2">
    <source>
        <dbReference type="Proteomes" id="UP001141806"/>
    </source>
</evidence>
<evidence type="ECO:0000313" key="1">
    <source>
        <dbReference type="EMBL" id="KAJ4946676.1"/>
    </source>
</evidence>
<sequence>MKKGLFHLVDSEGRNSIGNQRGEVGFEQPRGEDFWVSLRIFTSGVSFSTRGRFCHLEIRREIGLAGGQGSNWSKRKWIRLQKQKFGVNEMLITTVMMPRMGFGVKVSAKDGASVP</sequence>
<protein>
    <submittedName>
        <fullName evidence="1">Uncharacterized protein</fullName>
    </submittedName>
</protein>
<reference evidence="1" key="1">
    <citation type="journal article" date="2023" name="Plant J.">
        <title>The genome of the king protea, Protea cynaroides.</title>
        <authorList>
            <person name="Chang J."/>
            <person name="Duong T.A."/>
            <person name="Schoeman C."/>
            <person name="Ma X."/>
            <person name="Roodt D."/>
            <person name="Barker N."/>
            <person name="Li Z."/>
            <person name="Van de Peer Y."/>
            <person name="Mizrachi E."/>
        </authorList>
    </citation>
    <scope>NUCLEOTIDE SEQUENCE</scope>
    <source>
        <tissue evidence="1">Young leaves</tissue>
    </source>
</reference>
<dbReference type="Proteomes" id="UP001141806">
    <property type="component" value="Unassembled WGS sequence"/>
</dbReference>
<dbReference type="EMBL" id="JAMYWD010000871">
    <property type="protein sequence ID" value="KAJ4946676.1"/>
    <property type="molecule type" value="Genomic_DNA"/>
</dbReference>
<name>A0A9Q0JR06_9MAGN</name>
<accession>A0A9Q0JR06</accession>
<comment type="caution">
    <text evidence="1">The sequence shown here is derived from an EMBL/GenBank/DDBJ whole genome shotgun (WGS) entry which is preliminary data.</text>
</comment>
<organism evidence="1 2">
    <name type="scientific">Protea cynaroides</name>
    <dbReference type="NCBI Taxonomy" id="273540"/>
    <lineage>
        <taxon>Eukaryota</taxon>
        <taxon>Viridiplantae</taxon>
        <taxon>Streptophyta</taxon>
        <taxon>Embryophyta</taxon>
        <taxon>Tracheophyta</taxon>
        <taxon>Spermatophyta</taxon>
        <taxon>Magnoliopsida</taxon>
        <taxon>Proteales</taxon>
        <taxon>Proteaceae</taxon>
        <taxon>Protea</taxon>
    </lineage>
</organism>
<proteinExistence type="predicted"/>
<dbReference type="AlphaFoldDB" id="A0A9Q0JR06"/>